<keyword evidence="1 2" id="KW-0103">Bromodomain</keyword>
<dbReference type="EMBL" id="KE148181">
    <property type="protein sequence ID" value="EPE02331.1"/>
    <property type="molecule type" value="Genomic_DNA"/>
</dbReference>
<dbReference type="Proteomes" id="UP000016923">
    <property type="component" value="Unassembled WGS sequence"/>
</dbReference>
<evidence type="ECO:0000313" key="7">
    <source>
        <dbReference type="Proteomes" id="UP000016923"/>
    </source>
</evidence>
<dbReference type="PANTHER" id="PTHR22880:SF225">
    <property type="entry name" value="BROMODOMAIN-CONTAINING PROTEIN BET-1-RELATED"/>
    <property type="match status" value="1"/>
</dbReference>
<dbReference type="eggNOG" id="KOG1474">
    <property type="taxonomic scope" value="Eukaryota"/>
</dbReference>
<dbReference type="InterPro" id="IPR001487">
    <property type="entry name" value="Bromodomain"/>
</dbReference>
<dbReference type="VEuPathDB" id="FungiDB:F503_06531"/>
<feature type="region of interest" description="Disordered" evidence="3">
    <location>
        <begin position="369"/>
        <end position="393"/>
    </location>
</feature>
<organism evidence="6 7">
    <name type="scientific">Ophiostoma piceae (strain UAMH 11346)</name>
    <name type="common">Sap stain fungus</name>
    <dbReference type="NCBI Taxonomy" id="1262450"/>
    <lineage>
        <taxon>Eukaryota</taxon>
        <taxon>Fungi</taxon>
        <taxon>Dikarya</taxon>
        <taxon>Ascomycota</taxon>
        <taxon>Pezizomycotina</taxon>
        <taxon>Sordariomycetes</taxon>
        <taxon>Sordariomycetidae</taxon>
        <taxon>Ophiostomatales</taxon>
        <taxon>Ophiostomataceae</taxon>
        <taxon>Ophiostoma</taxon>
    </lineage>
</organism>
<keyword evidence="7" id="KW-1185">Reference proteome</keyword>
<protein>
    <submittedName>
        <fullName evidence="6">Tfiid associated protein</fullName>
    </submittedName>
</protein>
<dbReference type="STRING" id="1262450.S3BSG4"/>
<evidence type="ECO:0000256" key="2">
    <source>
        <dbReference type="PROSITE-ProRule" id="PRU00035"/>
    </source>
</evidence>
<evidence type="ECO:0000259" key="5">
    <source>
        <dbReference type="PROSITE" id="PS50097"/>
    </source>
</evidence>
<feature type="compositionally biased region" description="Low complexity" evidence="3">
    <location>
        <begin position="369"/>
        <end position="379"/>
    </location>
</feature>
<accession>S3BSG4</accession>
<evidence type="ECO:0000259" key="4">
    <source>
        <dbReference type="PROSITE" id="PS50014"/>
    </source>
</evidence>
<dbReference type="Gene3D" id="1.20.920.10">
    <property type="entry name" value="Bromodomain-like"/>
    <property type="match status" value="1"/>
</dbReference>
<proteinExistence type="predicted"/>
<dbReference type="SUPFAM" id="SSF54695">
    <property type="entry name" value="POZ domain"/>
    <property type="match status" value="1"/>
</dbReference>
<feature type="compositionally biased region" description="Basic and acidic residues" evidence="3">
    <location>
        <begin position="77"/>
        <end position="86"/>
    </location>
</feature>
<dbReference type="PRINTS" id="PR00503">
    <property type="entry name" value="BROMODOMAIN"/>
</dbReference>
<dbReference type="InterPro" id="IPR011333">
    <property type="entry name" value="SKP1/BTB/POZ_sf"/>
</dbReference>
<feature type="domain" description="Bromo" evidence="4">
    <location>
        <begin position="490"/>
        <end position="555"/>
    </location>
</feature>
<dbReference type="GO" id="GO:0005634">
    <property type="term" value="C:nucleus"/>
    <property type="evidence" value="ECO:0007669"/>
    <property type="project" value="TreeGrafter"/>
</dbReference>
<feature type="region of interest" description="Disordered" evidence="3">
    <location>
        <begin position="77"/>
        <end position="122"/>
    </location>
</feature>
<dbReference type="PROSITE" id="PS50014">
    <property type="entry name" value="BROMODOMAIN_2"/>
    <property type="match status" value="1"/>
</dbReference>
<feature type="compositionally biased region" description="Polar residues" evidence="3">
    <location>
        <begin position="19"/>
        <end position="28"/>
    </location>
</feature>
<feature type="region of interest" description="Disordered" evidence="3">
    <location>
        <begin position="1"/>
        <end position="35"/>
    </location>
</feature>
<dbReference type="InterPro" id="IPR036427">
    <property type="entry name" value="Bromodomain-like_sf"/>
</dbReference>
<evidence type="ECO:0000313" key="6">
    <source>
        <dbReference type="EMBL" id="EPE02331.1"/>
    </source>
</evidence>
<name>S3BSG4_OPHP1</name>
<dbReference type="SMART" id="SM00297">
    <property type="entry name" value="BROMO"/>
    <property type="match status" value="1"/>
</dbReference>
<dbReference type="HOGENOM" id="CLU_033257_0_0_1"/>
<dbReference type="AlphaFoldDB" id="S3BSG4"/>
<gene>
    <name evidence="6" type="ORF">F503_06531</name>
</gene>
<dbReference type="Pfam" id="PF00439">
    <property type="entry name" value="Bromodomain"/>
    <property type="match status" value="1"/>
</dbReference>
<dbReference type="OMA" id="WKKGDPM"/>
<dbReference type="InterPro" id="IPR000210">
    <property type="entry name" value="BTB/POZ_dom"/>
</dbReference>
<evidence type="ECO:0000256" key="1">
    <source>
        <dbReference type="ARBA" id="ARBA00023117"/>
    </source>
</evidence>
<feature type="domain" description="BTB" evidence="5">
    <location>
        <begin position="43"/>
        <end position="158"/>
    </location>
</feature>
<dbReference type="GO" id="GO:0000785">
    <property type="term" value="C:chromatin"/>
    <property type="evidence" value="ECO:0007669"/>
    <property type="project" value="TreeGrafter"/>
</dbReference>
<dbReference type="InterPro" id="IPR050935">
    <property type="entry name" value="Bromo_chromatin_reader"/>
</dbReference>
<dbReference type="SUPFAM" id="SSF47370">
    <property type="entry name" value="Bromodomain"/>
    <property type="match status" value="1"/>
</dbReference>
<reference evidence="6 7" key="1">
    <citation type="journal article" date="2013" name="BMC Genomics">
        <title>The genome and transcriptome of the pine saprophyte Ophiostoma piceae, and a comparison with the bark beetle-associated pine pathogen Grosmannia clavigera.</title>
        <authorList>
            <person name="Haridas S."/>
            <person name="Wang Y."/>
            <person name="Lim L."/>
            <person name="Massoumi Alamouti S."/>
            <person name="Jackman S."/>
            <person name="Docking R."/>
            <person name="Robertson G."/>
            <person name="Birol I."/>
            <person name="Bohlmann J."/>
            <person name="Breuil C."/>
        </authorList>
    </citation>
    <scope>NUCLEOTIDE SEQUENCE [LARGE SCALE GENOMIC DNA]</scope>
    <source>
        <strain evidence="6 7">UAMH 11346</strain>
    </source>
</reference>
<dbReference type="Gene3D" id="3.30.710.10">
    <property type="entry name" value="Potassium Channel Kv1.1, Chain A"/>
    <property type="match status" value="1"/>
</dbReference>
<dbReference type="GO" id="GO:0006355">
    <property type="term" value="P:regulation of DNA-templated transcription"/>
    <property type="evidence" value="ECO:0007669"/>
    <property type="project" value="TreeGrafter"/>
</dbReference>
<dbReference type="PROSITE" id="PS50097">
    <property type="entry name" value="BTB"/>
    <property type="match status" value="1"/>
</dbReference>
<dbReference type="GO" id="GO:0006338">
    <property type="term" value="P:chromatin remodeling"/>
    <property type="evidence" value="ECO:0007669"/>
    <property type="project" value="TreeGrafter"/>
</dbReference>
<evidence type="ECO:0000256" key="3">
    <source>
        <dbReference type="SAM" id="MobiDB-lite"/>
    </source>
</evidence>
<dbReference type="OrthoDB" id="21449at2759"/>
<dbReference type="PANTHER" id="PTHR22880">
    <property type="entry name" value="FALZ-RELATED BROMODOMAIN-CONTAINING PROTEINS"/>
    <property type="match status" value="1"/>
</dbReference>
<sequence length="585" mass="62493">MSDAAAHDAVANGVPAKPSSEQPETESTAGPAKPFSWLDPHPTFVIVFVGKDERPFGLQKDFLCAKSTYFRDHFNKANTSKLDDNNKATARPSPAKDDAAGTENASAVRTEPAAGQSSDNKAENVENVENVVYLADISSEAFAYAQNYLYTGLVVPEIDGNLGTDVTDDRTTIPSYDVLVGIWKLGHQLGIEGLCDRTLEVMSENKRLSQTIPATGTLVQVWKDTPEGSSIRQLLLSWAAEYLRSSEARRSEFAKSLPQELLSELVVAMSSSYGDFWAMPATFSGGPGNGVNTENGYGHVRTLDGAAEDTTMHDANGHSASYNTPISIGNSSAPSAKRARYFESYPAANVDGNGLGSSGGAGISGIKSTRGASTSTGATIPNNINGGRKGGGRASMPGPRAFSASGVPTPAAVAAVAAAAALSASPSAGAISLSSATGTTSAPGSTVKKRGHLQMLDMDAFSAKQKLRFCDDLLTRMLSGPGFWTRLVGPFREPVNPSSDGIPDYFDKVKRPMDLGTIKANLDNRQYKAPEEFLADMRQIFSNAYTYWKKGDTIWQVCERLEKTFEEKYAQMNKWLAKLDGEEIN</sequence>